<accession>A0A6N7PW98</accession>
<protein>
    <submittedName>
        <fullName evidence="2">Uncharacterized protein</fullName>
    </submittedName>
</protein>
<organism evidence="2 3">
    <name type="scientific">Polyangium spumosum</name>
    <dbReference type="NCBI Taxonomy" id="889282"/>
    <lineage>
        <taxon>Bacteria</taxon>
        <taxon>Pseudomonadati</taxon>
        <taxon>Myxococcota</taxon>
        <taxon>Polyangia</taxon>
        <taxon>Polyangiales</taxon>
        <taxon>Polyangiaceae</taxon>
        <taxon>Polyangium</taxon>
    </lineage>
</organism>
<dbReference type="EMBL" id="WJIE01000004">
    <property type="protein sequence ID" value="MRG93081.1"/>
    <property type="molecule type" value="Genomic_DNA"/>
</dbReference>
<keyword evidence="3" id="KW-1185">Reference proteome</keyword>
<evidence type="ECO:0000256" key="1">
    <source>
        <dbReference type="SAM" id="MobiDB-lite"/>
    </source>
</evidence>
<dbReference type="RefSeq" id="WP_153819953.1">
    <property type="nucleotide sequence ID" value="NZ_WJIE01000004.1"/>
</dbReference>
<evidence type="ECO:0000313" key="3">
    <source>
        <dbReference type="Proteomes" id="UP000440224"/>
    </source>
</evidence>
<dbReference type="AlphaFoldDB" id="A0A6N7PW98"/>
<reference evidence="2 3" key="1">
    <citation type="submission" date="2019-10" db="EMBL/GenBank/DDBJ databases">
        <title>A soil myxobacterium in the family Polyangiaceae.</title>
        <authorList>
            <person name="Li Y."/>
            <person name="Wang J."/>
        </authorList>
    </citation>
    <scope>NUCLEOTIDE SEQUENCE [LARGE SCALE GENOMIC DNA]</scope>
    <source>
        <strain evidence="2 3">DSM 14734</strain>
    </source>
</reference>
<feature type="region of interest" description="Disordered" evidence="1">
    <location>
        <begin position="171"/>
        <end position="191"/>
    </location>
</feature>
<dbReference type="PROSITE" id="PS51257">
    <property type="entry name" value="PROKAR_LIPOPROTEIN"/>
    <property type="match status" value="1"/>
</dbReference>
<comment type="caution">
    <text evidence="2">The sequence shown here is derived from an EMBL/GenBank/DDBJ whole genome shotgun (WGS) entry which is preliminary data.</text>
</comment>
<gene>
    <name evidence="2" type="ORF">GF068_14230</name>
</gene>
<proteinExistence type="predicted"/>
<sequence length="319" mass="34959">MRAPSIALLASFALVACGQGQSHSHVSAPLDSGAIAGDKQAEPRWADDCAAAAAAPEPHFAPIRLELVPRQSEDEEGTSPIPWEVRVAGGERDVFPAVNRDGTIMVAWFGDTQSFTGHDYDSLGFYSVATGKALGFYVLSSDPDDTSPAALSRLKRDLAAANRILDKSTWRGVSSGRKPEGPCPGTPWTKLDLERDDREEWSWKRVTRFDREGLDFEYVREEKEDRFEEKVILRALTADGTIREVTLPIDLPLPGKTTWMAEQQGSCGWSEGFDGFGSRELGVFVVYGDENFGGDRCGAELSGKRTTVIRLPPVLRAPR</sequence>
<evidence type="ECO:0000313" key="2">
    <source>
        <dbReference type="EMBL" id="MRG93081.1"/>
    </source>
</evidence>
<name>A0A6N7PW98_9BACT</name>
<dbReference type="Proteomes" id="UP000440224">
    <property type="component" value="Unassembled WGS sequence"/>
</dbReference>